<keyword evidence="10 16" id="KW-0238">DNA-binding</keyword>
<dbReference type="GO" id="GO:0005634">
    <property type="term" value="C:nucleus"/>
    <property type="evidence" value="ECO:0007669"/>
    <property type="project" value="UniProtKB-SubCell"/>
</dbReference>
<dbReference type="InterPro" id="IPR058767">
    <property type="entry name" value="MCM8_N"/>
</dbReference>
<evidence type="ECO:0000256" key="15">
    <source>
        <dbReference type="ARBA" id="ARBA00047995"/>
    </source>
</evidence>
<dbReference type="EC" id="3.6.4.12" evidence="3"/>
<evidence type="ECO:0000256" key="17">
    <source>
        <dbReference type="SAM" id="MobiDB-lite"/>
    </source>
</evidence>
<dbReference type="GO" id="GO:0017116">
    <property type="term" value="F:single-stranded DNA helicase activity"/>
    <property type="evidence" value="ECO:0007669"/>
    <property type="project" value="TreeGrafter"/>
</dbReference>
<comment type="similarity">
    <text evidence="2 16">Belongs to the MCM family.</text>
</comment>
<dbReference type="CDD" id="cd22247">
    <property type="entry name" value="MCM8_WHD"/>
    <property type="match status" value="1"/>
</dbReference>
<accession>A0AAN9AAF2</accession>
<dbReference type="Pfam" id="PF00493">
    <property type="entry name" value="MCM"/>
    <property type="match status" value="1"/>
</dbReference>
<proteinExistence type="inferred from homology"/>
<comment type="catalytic activity">
    <reaction evidence="15">
        <text>ATP + H2O = ADP + phosphate + H(+)</text>
        <dbReference type="Rhea" id="RHEA:13065"/>
        <dbReference type="ChEBI" id="CHEBI:15377"/>
        <dbReference type="ChEBI" id="CHEBI:15378"/>
        <dbReference type="ChEBI" id="CHEBI:30616"/>
        <dbReference type="ChEBI" id="CHEBI:43474"/>
        <dbReference type="ChEBI" id="CHEBI:456216"/>
        <dbReference type="EC" id="3.6.4.12"/>
    </reaction>
</comment>
<dbReference type="InterPro" id="IPR003593">
    <property type="entry name" value="AAA+_ATPase"/>
</dbReference>
<keyword evidence="12" id="KW-0539">Nucleus</keyword>
<evidence type="ECO:0000256" key="5">
    <source>
        <dbReference type="ARBA" id="ARBA00022741"/>
    </source>
</evidence>
<feature type="region of interest" description="Disordered" evidence="17">
    <location>
        <begin position="1"/>
        <end position="73"/>
    </location>
</feature>
<keyword evidence="11" id="KW-0234">DNA repair</keyword>
<evidence type="ECO:0000256" key="13">
    <source>
        <dbReference type="ARBA" id="ARBA00041084"/>
    </source>
</evidence>
<evidence type="ECO:0000256" key="10">
    <source>
        <dbReference type="ARBA" id="ARBA00023125"/>
    </source>
</evidence>
<feature type="domain" description="MCM C-terminal AAA(+) ATPase" evidence="18">
    <location>
        <begin position="429"/>
        <end position="635"/>
    </location>
</feature>
<evidence type="ECO:0000313" key="19">
    <source>
        <dbReference type="EMBL" id="KAK7080663.1"/>
    </source>
</evidence>
<dbReference type="InterPro" id="IPR031327">
    <property type="entry name" value="MCM"/>
</dbReference>
<evidence type="ECO:0000256" key="6">
    <source>
        <dbReference type="ARBA" id="ARBA00022763"/>
    </source>
</evidence>
<evidence type="ECO:0000313" key="20">
    <source>
        <dbReference type="Proteomes" id="UP001381693"/>
    </source>
</evidence>
<comment type="subcellular location">
    <subcellularLocation>
        <location evidence="1">Nucleus</location>
    </subcellularLocation>
</comment>
<evidence type="ECO:0000256" key="16">
    <source>
        <dbReference type="RuleBase" id="RU004070"/>
    </source>
</evidence>
<protein>
    <recommendedName>
        <fullName evidence="13">DNA helicase MCM8</fullName>
        <ecNumber evidence="3">3.6.4.12</ecNumber>
    </recommendedName>
    <alternativeName>
        <fullName evidence="14">Minichromosome maintenance 8</fullName>
    </alternativeName>
</protein>
<keyword evidence="8" id="KW-0347">Helicase</keyword>
<dbReference type="GO" id="GO:0097362">
    <property type="term" value="C:MCM8-MCM9 complex"/>
    <property type="evidence" value="ECO:0007669"/>
    <property type="project" value="UniProtKB-ARBA"/>
</dbReference>
<dbReference type="GO" id="GO:0005524">
    <property type="term" value="F:ATP binding"/>
    <property type="evidence" value="ECO:0007669"/>
    <property type="project" value="UniProtKB-KW"/>
</dbReference>
<dbReference type="GO" id="GO:0000724">
    <property type="term" value="P:double-strand break repair via homologous recombination"/>
    <property type="evidence" value="ECO:0007669"/>
    <property type="project" value="UniProtKB-ARBA"/>
</dbReference>
<name>A0AAN9AAF2_HALRR</name>
<dbReference type="InterPro" id="IPR041562">
    <property type="entry name" value="MCM_lid"/>
</dbReference>
<feature type="compositionally biased region" description="Gly residues" evidence="17">
    <location>
        <begin position="19"/>
        <end position="47"/>
    </location>
</feature>
<dbReference type="EMBL" id="JAXCGZ010005829">
    <property type="protein sequence ID" value="KAK7080663.1"/>
    <property type="molecule type" value="Genomic_DNA"/>
</dbReference>
<dbReference type="SMART" id="SM00382">
    <property type="entry name" value="AAA"/>
    <property type="match status" value="1"/>
</dbReference>
<evidence type="ECO:0000256" key="14">
    <source>
        <dbReference type="ARBA" id="ARBA00042306"/>
    </source>
</evidence>
<comment type="caution">
    <text evidence="19">The sequence shown here is derived from an EMBL/GenBank/DDBJ whole genome shotgun (WGS) entry which is preliminary data.</text>
</comment>
<sequence length="869" mass="96172">MSSGRGWQKYSRNKDGGRGWRGGGSIGRGNGWRGGWRGRGNWRGGGWRQRSNNSQGGRMLPPSSPGTSFQNSQFGEFPREALSQRQITTMFPQVPTPYKGWYLYMNEGYSESSDTVRYVKAFEEYFHRLRPDMQRTEIEERHAYPVDLKVLLEDLTLKDKIPDLSELLFNSPANAISCLGLALHQLLTKEVEDELREEAAEVLAGSGEGVDEASLNAVLPEASLPLIHARLIKHSVITQLKNLKARYYGKLVSVKGTVVRVSSIKPLCTRLAFTCLGCGTVQGLAQTEGRYTVPTSCQAQHCKSRSFTPDRSQNLTQTVDWQSFRIQEVISDDQREGGRVPRTVECEVKEDLVDCCVPGDMITVTGIVKVNQLQEGWNKKGDKCMFSLYIDASSVTNSKAGSDSASAVGIEFSIKDYYAIQAIQAEPQLFKLLVASLSPRICGNEMVKAGLVLCLFGGCSKGGADRVPVRGDPHILVVGDPGLGKSQMLQACANVAPRGVYVCGNTTTTSGLTVTLCREGGGSGDYALEGGALVLADQGICCIDEFDKMTNQHQALLEAMEQQCISIAKAGIVCSLPARTSILAAANPIGGHYNKAKTVSENLKMNSALLSRFDLVFILLDKPNEELDSLLSEHVMALHSGAGNKFGQVPTTIRVRREDLLNSSDVIDCDKPLSIRLRYHSDEPLDPIPHQLFRKFICYARKYVKPKLTSKAAKIIQQFYLELRQKHQNADSTPITTRQLESLIRLTEARARCELREEATEDDAKDVVEIMRFSMLDTYSDEFGLLDFQRSQHGSGSSNRSQMKKFVSALQRMSDATYKSTFSIDELRQIARQAKVQVKDFGDFIGNLNHQGYLLKKGPKIYRLSTANC</sequence>
<keyword evidence="20" id="KW-1185">Reference proteome</keyword>
<evidence type="ECO:0000256" key="7">
    <source>
        <dbReference type="ARBA" id="ARBA00022801"/>
    </source>
</evidence>
<dbReference type="InterPro" id="IPR036388">
    <property type="entry name" value="WH-like_DNA-bd_sf"/>
</dbReference>
<dbReference type="Pfam" id="PF25051">
    <property type="entry name" value="WHD_MCM8"/>
    <property type="match status" value="1"/>
</dbReference>
<dbReference type="CDD" id="cd17759">
    <property type="entry name" value="MCM8"/>
    <property type="match status" value="1"/>
</dbReference>
<dbReference type="Proteomes" id="UP001381693">
    <property type="component" value="Unassembled WGS sequence"/>
</dbReference>
<gene>
    <name evidence="19" type="primary">MCM8</name>
    <name evidence="19" type="ORF">SK128_019130</name>
</gene>
<evidence type="ECO:0000256" key="12">
    <source>
        <dbReference type="ARBA" id="ARBA00023242"/>
    </source>
</evidence>
<dbReference type="Pfam" id="PF26065">
    <property type="entry name" value="MCM8_N"/>
    <property type="match status" value="1"/>
</dbReference>
<keyword evidence="7 19" id="KW-0378">Hydrolase</keyword>
<keyword evidence="6" id="KW-0227">DNA damage</keyword>
<dbReference type="GO" id="GO:0016787">
    <property type="term" value="F:hydrolase activity"/>
    <property type="evidence" value="ECO:0007669"/>
    <property type="project" value="UniProtKB-KW"/>
</dbReference>
<keyword evidence="4" id="KW-0235">DNA replication</keyword>
<evidence type="ECO:0000256" key="11">
    <source>
        <dbReference type="ARBA" id="ARBA00023204"/>
    </source>
</evidence>
<dbReference type="AlphaFoldDB" id="A0AAN9AAF2"/>
<evidence type="ECO:0000256" key="1">
    <source>
        <dbReference type="ARBA" id="ARBA00004123"/>
    </source>
</evidence>
<dbReference type="InterPro" id="IPR027417">
    <property type="entry name" value="P-loop_NTPase"/>
</dbReference>
<dbReference type="InterPro" id="IPR012340">
    <property type="entry name" value="NA-bd_OB-fold"/>
</dbReference>
<dbReference type="GO" id="GO:0006260">
    <property type="term" value="P:DNA replication"/>
    <property type="evidence" value="ECO:0007669"/>
    <property type="project" value="InterPro"/>
</dbReference>
<organism evidence="19 20">
    <name type="scientific">Halocaridina rubra</name>
    <name type="common">Hawaiian red shrimp</name>
    <dbReference type="NCBI Taxonomy" id="373956"/>
    <lineage>
        <taxon>Eukaryota</taxon>
        <taxon>Metazoa</taxon>
        <taxon>Ecdysozoa</taxon>
        <taxon>Arthropoda</taxon>
        <taxon>Crustacea</taxon>
        <taxon>Multicrustacea</taxon>
        <taxon>Malacostraca</taxon>
        <taxon>Eumalacostraca</taxon>
        <taxon>Eucarida</taxon>
        <taxon>Decapoda</taxon>
        <taxon>Pleocyemata</taxon>
        <taxon>Caridea</taxon>
        <taxon>Atyoidea</taxon>
        <taxon>Atyidae</taxon>
        <taxon>Halocaridina</taxon>
    </lineage>
</organism>
<dbReference type="FunFam" id="2.20.28.10:FF:000007">
    <property type="entry name" value="DNA helicase MCM8 isoform X1"/>
    <property type="match status" value="1"/>
</dbReference>
<dbReference type="Pfam" id="PF17207">
    <property type="entry name" value="MCM_OB"/>
    <property type="match status" value="1"/>
</dbReference>
<dbReference type="Gene3D" id="3.40.50.300">
    <property type="entry name" value="P-loop containing nucleotide triphosphate hydrolases"/>
    <property type="match status" value="1"/>
</dbReference>
<dbReference type="InterPro" id="IPR001208">
    <property type="entry name" value="MCM_dom"/>
</dbReference>
<dbReference type="PANTHER" id="PTHR11630">
    <property type="entry name" value="DNA REPLICATION LICENSING FACTOR MCM FAMILY MEMBER"/>
    <property type="match status" value="1"/>
</dbReference>
<evidence type="ECO:0000256" key="3">
    <source>
        <dbReference type="ARBA" id="ARBA00012551"/>
    </source>
</evidence>
<dbReference type="SUPFAM" id="SSF50249">
    <property type="entry name" value="Nucleic acid-binding proteins"/>
    <property type="match status" value="1"/>
</dbReference>
<evidence type="ECO:0000256" key="8">
    <source>
        <dbReference type="ARBA" id="ARBA00022806"/>
    </source>
</evidence>
<dbReference type="SMART" id="SM00350">
    <property type="entry name" value="MCM"/>
    <property type="match status" value="1"/>
</dbReference>
<dbReference type="Gene3D" id="1.10.10.10">
    <property type="entry name" value="Winged helix-like DNA-binding domain superfamily/Winged helix DNA-binding domain"/>
    <property type="match status" value="1"/>
</dbReference>
<dbReference type="InterPro" id="IPR056875">
    <property type="entry name" value="MCM8/REC_WHD"/>
</dbReference>
<keyword evidence="9 16" id="KW-0067">ATP-binding</keyword>
<evidence type="ECO:0000256" key="2">
    <source>
        <dbReference type="ARBA" id="ARBA00008010"/>
    </source>
</evidence>
<dbReference type="GO" id="GO:0003697">
    <property type="term" value="F:single-stranded DNA binding"/>
    <property type="evidence" value="ECO:0007669"/>
    <property type="project" value="TreeGrafter"/>
</dbReference>
<dbReference type="Pfam" id="PF17855">
    <property type="entry name" value="MCM_lid"/>
    <property type="match status" value="1"/>
</dbReference>
<dbReference type="PROSITE" id="PS00847">
    <property type="entry name" value="MCM_1"/>
    <property type="match status" value="1"/>
</dbReference>
<evidence type="ECO:0000259" key="18">
    <source>
        <dbReference type="PROSITE" id="PS50051"/>
    </source>
</evidence>
<evidence type="ECO:0000256" key="4">
    <source>
        <dbReference type="ARBA" id="ARBA00022705"/>
    </source>
</evidence>
<dbReference type="PANTHER" id="PTHR11630:SF47">
    <property type="entry name" value="DNA HELICASE MCM8"/>
    <property type="match status" value="1"/>
</dbReference>
<dbReference type="SUPFAM" id="SSF52540">
    <property type="entry name" value="P-loop containing nucleoside triphosphate hydrolases"/>
    <property type="match status" value="1"/>
</dbReference>
<dbReference type="Gene3D" id="2.20.28.10">
    <property type="match status" value="1"/>
</dbReference>
<dbReference type="InterPro" id="IPR033762">
    <property type="entry name" value="MCM_OB"/>
</dbReference>
<dbReference type="InterPro" id="IPR018525">
    <property type="entry name" value="MCM_CS"/>
</dbReference>
<dbReference type="Gene3D" id="2.40.50.140">
    <property type="entry name" value="Nucleic acid-binding proteins"/>
    <property type="match status" value="1"/>
</dbReference>
<reference evidence="19 20" key="1">
    <citation type="submission" date="2023-11" db="EMBL/GenBank/DDBJ databases">
        <title>Halocaridina rubra genome assembly.</title>
        <authorList>
            <person name="Smith C."/>
        </authorList>
    </citation>
    <scope>NUCLEOTIDE SEQUENCE [LARGE SCALE GENOMIC DNA]</scope>
    <source>
        <strain evidence="19">EP-1</strain>
        <tissue evidence="19">Whole</tissue>
    </source>
</reference>
<evidence type="ECO:0000256" key="9">
    <source>
        <dbReference type="ARBA" id="ARBA00022840"/>
    </source>
</evidence>
<dbReference type="PRINTS" id="PR01657">
    <property type="entry name" value="MCMFAMILY"/>
</dbReference>
<dbReference type="PROSITE" id="PS50051">
    <property type="entry name" value="MCM_2"/>
    <property type="match status" value="1"/>
</dbReference>
<keyword evidence="5 16" id="KW-0547">Nucleotide-binding</keyword>